<feature type="region of interest" description="Disordered" evidence="1">
    <location>
        <begin position="232"/>
        <end position="251"/>
    </location>
</feature>
<feature type="region of interest" description="Disordered" evidence="1">
    <location>
        <begin position="24"/>
        <end position="46"/>
    </location>
</feature>
<proteinExistence type="predicted"/>
<evidence type="ECO:0000313" key="3">
    <source>
        <dbReference type="Proteomes" id="UP000184291"/>
    </source>
</evidence>
<dbReference type="AlphaFoldDB" id="A0A1M4RXN0"/>
<reference evidence="3" key="1">
    <citation type="submission" date="2016-09" db="EMBL/GenBank/DDBJ databases">
        <authorList>
            <person name="Strepis N."/>
        </authorList>
    </citation>
    <scope>NUCLEOTIDE SEQUENCE [LARGE SCALE GENOMIC DNA]</scope>
</reference>
<accession>A0A1M4RXN0</accession>
<dbReference type="EMBL" id="FQTT01000009">
    <property type="protein sequence ID" value="SHE24733.1"/>
    <property type="molecule type" value="Genomic_DNA"/>
</dbReference>
<protein>
    <submittedName>
        <fullName evidence="2">Uncharacterized protein</fullName>
    </submittedName>
</protein>
<gene>
    <name evidence="2" type="ORF">ACGLYG10_0942</name>
</gene>
<evidence type="ECO:0000256" key="1">
    <source>
        <dbReference type="SAM" id="MobiDB-lite"/>
    </source>
</evidence>
<dbReference type="STRING" id="1892869.ACGLYG10_0942"/>
<dbReference type="Proteomes" id="UP000184291">
    <property type="component" value="Unassembled WGS sequence"/>
</dbReference>
<organism evidence="2 3">
    <name type="scientific">Actinomyces glycerinitolerans</name>
    <dbReference type="NCBI Taxonomy" id="1892869"/>
    <lineage>
        <taxon>Bacteria</taxon>
        <taxon>Bacillati</taxon>
        <taxon>Actinomycetota</taxon>
        <taxon>Actinomycetes</taxon>
        <taxon>Actinomycetales</taxon>
        <taxon>Actinomycetaceae</taxon>
        <taxon>Actinomyces</taxon>
    </lineage>
</organism>
<evidence type="ECO:0000313" key="2">
    <source>
        <dbReference type="EMBL" id="SHE24733.1"/>
    </source>
</evidence>
<sequence length="251" mass="26926">MRCAGVAAGVFLPAGQAVSTALLESDNRPASARRHPARAQGVRPYSGCTNGGGGRVFGLRILRGGLGSNQLIPITEDLPARWRTVRAYRPWPTRRSVDPYTPGTQSILTGDVCEVTHPPYHAARQNRLPTSTRDRLRALRLRAASRTRVLCKDTTFGASRALCTCKAPELVYPTQTRVPATAPTPTPPTPSVRATCARAGVNLVGCPSGRGTMTGADRSTLELPAKRRRGLEPRTAGPITDHLRPARTLVP</sequence>
<keyword evidence="3" id="KW-1185">Reference proteome</keyword>
<name>A0A1M4RXN0_9ACTO</name>